<evidence type="ECO:0000313" key="1">
    <source>
        <dbReference type="EMBL" id="SKB07255.1"/>
    </source>
</evidence>
<name>A0A1T4Z134_9BACT</name>
<keyword evidence="2" id="KW-1185">Reference proteome</keyword>
<reference evidence="2" key="1">
    <citation type="submission" date="2017-02" db="EMBL/GenBank/DDBJ databases">
        <authorList>
            <person name="Varghese N."/>
            <person name="Submissions S."/>
        </authorList>
    </citation>
    <scope>NUCLEOTIDE SEQUENCE [LARGE SCALE GENOMIC DNA]</scope>
    <source>
        <strain evidence="2">ATCC 700200</strain>
    </source>
</reference>
<dbReference type="Gene3D" id="3.30.2310.20">
    <property type="entry name" value="RelE-like"/>
    <property type="match status" value="1"/>
</dbReference>
<sequence length="103" mass="12104">MGKKIIIIPEAQVDLEEIAEFYEEQELGLGAEVYEFLETHIDALLITGGLHPIHHRMHRLVVLGRFPYFTVHYRLINDGIVVLMVLDQRRDPLYNLQKLRRII</sequence>
<dbReference type="STRING" id="48467.SAMN02745166_04666"/>
<protein>
    <recommendedName>
        <fullName evidence="3">Plasmid stabilization system protein ParE</fullName>
    </recommendedName>
</protein>
<proteinExistence type="predicted"/>
<dbReference type="InterPro" id="IPR035093">
    <property type="entry name" value="RelE/ParE_toxin_dom_sf"/>
</dbReference>
<dbReference type="RefSeq" id="WP_078815785.1">
    <property type="nucleotide sequence ID" value="NZ_FUYE01000022.1"/>
</dbReference>
<accession>A0A1T4Z134</accession>
<evidence type="ECO:0008006" key="3">
    <source>
        <dbReference type="Google" id="ProtNLM"/>
    </source>
</evidence>
<dbReference type="Proteomes" id="UP000190774">
    <property type="component" value="Unassembled WGS sequence"/>
</dbReference>
<gene>
    <name evidence="1" type="ORF">SAMN02745166_04666</name>
</gene>
<dbReference type="EMBL" id="FUYE01000022">
    <property type="protein sequence ID" value="SKB07255.1"/>
    <property type="molecule type" value="Genomic_DNA"/>
</dbReference>
<evidence type="ECO:0000313" key="2">
    <source>
        <dbReference type="Proteomes" id="UP000190774"/>
    </source>
</evidence>
<dbReference type="OrthoDB" id="199790at2"/>
<dbReference type="AlphaFoldDB" id="A0A1T4Z134"/>
<organism evidence="1 2">
    <name type="scientific">Prosthecobacter debontii</name>
    <dbReference type="NCBI Taxonomy" id="48467"/>
    <lineage>
        <taxon>Bacteria</taxon>
        <taxon>Pseudomonadati</taxon>
        <taxon>Verrucomicrobiota</taxon>
        <taxon>Verrucomicrobiia</taxon>
        <taxon>Verrucomicrobiales</taxon>
        <taxon>Verrucomicrobiaceae</taxon>
        <taxon>Prosthecobacter</taxon>
    </lineage>
</organism>